<proteinExistence type="predicted"/>
<evidence type="ECO:0000313" key="1">
    <source>
        <dbReference type="EMBL" id="KAK1859699.1"/>
    </source>
</evidence>
<keyword evidence="2" id="KW-1185">Reference proteome</keyword>
<protein>
    <submittedName>
        <fullName evidence="1">Uncharacterized protein</fullName>
    </submittedName>
</protein>
<gene>
    <name evidence="1" type="ORF">I4F81_002293</name>
</gene>
<accession>A0ACC3BNY0</accession>
<evidence type="ECO:0000313" key="2">
    <source>
        <dbReference type="Proteomes" id="UP000798662"/>
    </source>
</evidence>
<sequence length="758" mass="76261">MDASIADEGAAGSCLRDGVDADSPQPSASAGDTAPWATAATTTERAEATDAPSTASAAAAATAAAATAAPAAVDVPPRALAAGVTAWASPLSLVRMVTASSAAAATAVTAAATAGVALWWGPAPPSLPPVAPPAAAGGTADLTEVTISEGPAGLEVRTLPPVGARPPVVAAGAAALPTPSPLTETIRSSKVAAAAVATVATTVAASAAADRPSPPHPSSPASSWTERPLPGWGPAAQPVTRCPSPPAFLPSPAAVRGSSSCGICFQPTPAAAMTPAATCGHRYCRGCLATHWVIQVRERCSRRPRCPHPGCESVTSNEHILAAGGPGAAATVRRLRYLRSLAPAAGDPTARWCASEACRERLPPPPPPTVGCRGGGGSGGGGGAGGGGITGSGGGGGAMVACRICGTLTCHACGGSHAAGPCAVVGANQRGATPSRRHVSWQESPALDCAHCGVRMKMVRGCLPIKCTACRRPFQYAPAGGGADGHGSWWGIRGRRVPLPAVTARPLESAATAAEVETAAEAAAAAGRGAVPFDGQPATTPEDDALYTAWAARHAGSCPTCNVHIERRGGCNTVTCTICGTTFPWICFDELDAVTPRPLVAAPCQRQHSEVDMNGPSTVFAVVYLVLFCYGAYAIVKDVADSELPTGARVAIPVSIFIVLSLCSVPREPPVDGAQCQREHSDDIQGFRDWAFLFVATVVVLYGAYAVVKDVLGSDLPTGAQIAVLVSIPLGIVGLCTAVHVLRTETPRRAQPRGCATR</sequence>
<name>A0ACC3BNY0_PYRYE</name>
<dbReference type="EMBL" id="CM020618">
    <property type="protein sequence ID" value="KAK1859699.1"/>
    <property type="molecule type" value="Genomic_DNA"/>
</dbReference>
<organism evidence="1 2">
    <name type="scientific">Pyropia yezoensis</name>
    <name type="common">Susabi-nori</name>
    <name type="synonym">Porphyra yezoensis</name>
    <dbReference type="NCBI Taxonomy" id="2788"/>
    <lineage>
        <taxon>Eukaryota</taxon>
        <taxon>Rhodophyta</taxon>
        <taxon>Bangiophyceae</taxon>
        <taxon>Bangiales</taxon>
        <taxon>Bangiaceae</taxon>
        <taxon>Pyropia</taxon>
    </lineage>
</organism>
<dbReference type="Proteomes" id="UP000798662">
    <property type="component" value="Chromosome 1"/>
</dbReference>
<comment type="caution">
    <text evidence="1">The sequence shown here is derived from an EMBL/GenBank/DDBJ whole genome shotgun (WGS) entry which is preliminary data.</text>
</comment>
<reference evidence="1" key="1">
    <citation type="submission" date="2019-11" db="EMBL/GenBank/DDBJ databases">
        <title>Nori genome reveals adaptations in red seaweeds to the harsh intertidal environment.</title>
        <authorList>
            <person name="Wang D."/>
            <person name="Mao Y."/>
        </authorList>
    </citation>
    <scope>NUCLEOTIDE SEQUENCE</scope>
    <source>
        <tissue evidence="1">Gametophyte</tissue>
    </source>
</reference>